<reference evidence="1 2" key="1">
    <citation type="submission" date="2017-06" db="EMBL/GenBank/DDBJ databases">
        <title>Complete genome sequence of Nitrospirillum amazonense strain CBAmC, an endophytic nitrogen-fixing and plant growth-promoting bacterium, isolated from sugarcane.</title>
        <authorList>
            <person name="Schwab S."/>
            <person name="dos Santos Teixeira K.R."/>
            <person name="Simoes Araujo J.L."/>
            <person name="Soares Vidal M."/>
            <person name="Borges de Freitas H.R."/>
            <person name="Rivello Crivelaro A.L."/>
            <person name="Bueno de Camargo Nunes A."/>
            <person name="dos Santos C.M."/>
            <person name="Palmeira da Silva Rosa D."/>
            <person name="da Silva Padilha D."/>
            <person name="da Silva E."/>
            <person name="Araujo Terra L."/>
            <person name="Soares Mendes V."/>
            <person name="Farinelli L."/>
            <person name="Magalhaes Cruz L."/>
            <person name="Baldani J.I."/>
        </authorList>
    </citation>
    <scope>NUCLEOTIDE SEQUENCE [LARGE SCALE GENOMIC DNA]</scope>
    <source>
        <strain evidence="1 2">CBAmC</strain>
    </source>
</reference>
<organism evidence="1 2">
    <name type="scientific">Nitrospirillum viridazoti CBAmc</name>
    <dbReference type="NCBI Taxonomy" id="1441467"/>
    <lineage>
        <taxon>Bacteria</taxon>
        <taxon>Pseudomonadati</taxon>
        <taxon>Pseudomonadota</taxon>
        <taxon>Alphaproteobacteria</taxon>
        <taxon>Rhodospirillales</taxon>
        <taxon>Azospirillaceae</taxon>
        <taxon>Nitrospirillum</taxon>
        <taxon>Nitrospirillum viridazoti</taxon>
    </lineage>
</organism>
<dbReference type="RefSeq" id="WP_088873730.1">
    <property type="nucleotide sequence ID" value="NZ_CP022111.1"/>
</dbReference>
<sequence length="92" mass="9455">MANKDSWELGPLGDGVAEVVTACQHDGPQALASSGANIAVVISQADWLAIRSLLKDHLAAGSTAAYPGGRAGDTPFTWIPRIVGRQAGEDGK</sequence>
<dbReference type="EMBL" id="CP022111">
    <property type="protein sequence ID" value="ASG23220.1"/>
    <property type="molecule type" value="Genomic_DNA"/>
</dbReference>
<dbReference type="Proteomes" id="UP000197153">
    <property type="component" value="Chromosome 2"/>
</dbReference>
<name>A0A248JXF3_9PROT</name>
<dbReference type="KEGG" id="nao:Y958_20530"/>
<dbReference type="AlphaFoldDB" id="A0A248JXF3"/>
<protein>
    <submittedName>
        <fullName evidence="1">Uncharacterized protein</fullName>
    </submittedName>
</protein>
<proteinExistence type="predicted"/>
<evidence type="ECO:0000313" key="2">
    <source>
        <dbReference type="Proteomes" id="UP000197153"/>
    </source>
</evidence>
<accession>A0A248JXF3</accession>
<gene>
    <name evidence="1" type="ORF">Y958_20530</name>
</gene>
<evidence type="ECO:0000313" key="1">
    <source>
        <dbReference type="EMBL" id="ASG23220.1"/>
    </source>
</evidence>
<dbReference type="Gene3D" id="3.40.1620.10">
    <property type="entry name" value="YefM-like domain"/>
    <property type="match status" value="1"/>
</dbReference>
<keyword evidence="2" id="KW-1185">Reference proteome</keyword>